<dbReference type="GO" id="GO:0016757">
    <property type="term" value="F:glycosyltransferase activity"/>
    <property type="evidence" value="ECO:0007669"/>
    <property type="project" value="UniProtKB-KW"/>
</dbReference>
<keyword evidence="5" id="KW-0378">Hydrolase</keyword>
<evidence type="ECO:0000256" key="3">
    <source>
        <dbReference type="ARBA" id="ARBA00022676"/>
    </source>
</evidence>
<dbReference type="InterPro" id="IPR038063">
    <property type="entry name" value="Transpep_catalytic_dom"/>
</dbReference>
<organism evidence="13 14">
    <name type="scientific">Paenibacillus wynnii</name>
    <dbReference type="NCBI Taxonomy" id="268407"/>
    <lineage>
        <taxon>Bacteria</taxon>
        <taxon>Bacillati</taxon>
        <taxon>Bacillota</taxon>
        <taxon>Bacilli</taxon>
        <taxon>Bacillales</taxon>
        <taxon>Paenibacillaceae</taxon>
        <taxon>Paenibacillus</taxon>
    </lineage>
</organism>
<dbReference type="UniPathway" id="UPA00219"/>
<evidence type="ECO:0000256" key="9">
    <source>
        <dbReference type="PROSITE-ProRule" id="PRU01373"/>
    </source>
</evidence>
<reference evidence="13 14" key="1">
    <citation type="submission" date="2014-08" db="EMBL/GenBank/DDBJ databases">
        <authorList>
            <person name="den Bakker H.C."/>
        </authorList>
    </citation>
    <scope>NUCLEOTIDE SEQUENCE [LARGE SCALE GENOMIC DNA]</scope>
    <source>
        <strain evidence="13 14">DSM 18334</strain>
    </source>
</reference>
<feature type="domain" description="L,D-TPase catalytic" evidence="12">
    <location>
        <begin position="331"/>
        <end position="440"/>
    </location>
</feature>
<name>A0A098M3B8_9BACL</name>
<dbReference type="InterPro" id="IPR050979">
    <property type="entry name" value="LD-transpeptidase"/>
</dbReference>
<evidence type="ECO:0000256" key="11">
    <source>
        <dbReference type="SAM" id="Phobius"/>
    </source>
</evidence>
<dbReference type="InterPro" id="IPR011990">
    <property type="entry name" value="TPR-like_helical_dom_sf"/>
</dbReference>
<dbReference type="SUPFAM" id="SSF48452">
    <property type="entry name" value="TPR-like"/>
    <property type="match status" value="1"/>
</dbReference>
<sequence length="474" mass="51925">MKNSQHLKAYVQMHPDNKMAWYLLGKEYYKNGQEGKANYCFNEAGEVYEAFEHSKVPGEVLREYEEGLMRADQQRQLSKLKVRRWLLGLMLLLLLIMPSYVSTDTYIDKETGKAPANNLAADTASTPTLNELTPEAETAEFLFTAEEVNGVASGKAFMNILQNKNTPSRIAVLGLERSGKWLLWKEKLPLKFTVAKTDDGQATYQTYDPAACSCQPPEHGELTAKAAQWQEQQVEKAALWSSIRAFNNSKGRPPASLKELAGPFPGNWLAGTTPAMKKSFMPLKKAAAASTSTLPATPDKPLSSEGASGGTVATPSAAISEAGLPFLSDPLTIIVDKQKYRLAVTSGSIILRNYEVGLGGNKTPEGSFVISDKVVNPNGHDNGEFGSRGLQLSDSNYAIHGTNEPESVGKDESLGCIRMKREDVEELFALVPRGTKVQISKGVLPAELLVPKERFSPSATQNQTNPRKVYHWLN</sequence>
<dbReference type="GO" id="GO:0071972">
    <property type="term" value="F:peptidoglycan L,D-transpeptidase activity"/>
    <property type="evidence" value="ECO:0007669"/>
    <property type="project" value="TreeGrafter"/>
</dbReference>
<dbReference type="STRING" id="268407.PWYN_17320"/>
<dbReference type="GO" id="GO:0071555">
    <property type="term" value="P:cell wall organization"/>
    <property type="evidence" value="ECO:0007669"/>
    <property type="project" value="UniProtKB-UniRule"/>
</dbReference>
<dbReference type="EMBL" id="JQCR01000003">
    <property type="protein sequence ID" value="KGE16493.1"/>
    <property type="molecule type" value="Genomic_DNA"/>
</dbReference>
<dbReference type="GO" id="GO:0008360">
    <property type="term" value="P:regulation of cell shape"/>
    <property type="evidence" value="ECO:0007669"/>
    <property type="project" value="UniProtKB-UniRule"/>
</dbReference>
<feature type="region of interest" description="Disordered" evidence="10">
    <location>
        <begin position="291"/>
        <end position="313"/>
    </location>
</feature>
<evidence type="ECO:0000313" key="13">
    <source>
        <dbReference type="EMBL" id="KGE16493.1"/>
    </source>
</evidence>
<dbReference type="GO" id="GO:0018104">
    <property type="term" value="P:peptidoglycan-protein cross-linking"/>
    <property type="evidence" value="ECO:0007669"/>
    <property type="project" value="TreeGrafter"/>
</dbReference>
<dbReference type="eggNOG" id="COG1376">
    <property type="taxonomic scope" value="Bacteria"/>
</dbReference>
<feature type="active site" description="Nucleophile" evidence="9">
    <location>
        <position position="416"/>
    </location>
</feature>
<dbReference type="PANTHER" id="PTHR30582">
    <property type="entry name" value="L,D-TRANSPEPTIDASE"/>
    <property type="match status" value="1"/>
</dbReference>
<dbReference type="GO" id="GO:0005576">
    <property type="term" value="C:extracellular region"/>
    <property type="evidence" value="ECO:0007669"/>
    <property type="project" value="TreeGrafter"/>
</dbReference>
<comment type="pathway">
    <text evidence="1 9">Cell wall biogenesis; peptidoglycan biosynthesis.</text>
</comment>
<keyword evidence="4" id="KW-0808">Transferase</keyword>
<feature type="active site" description="Proton donor/acceptor" evidence="9">
    <location>
        <position position="400"/>
    </location>
</feature>
<evidence type="ECO:0000256" key="2">
    <source>
        <dbReference type="ARBA" id="ARBA00005992"/>
    </source>
</evidence>
<accession>A0A098M3B8</accession>
<keyword evidence="8 9" id="KW-0961">Cell wall biogenesis/degradation</keyword>
<comment type="caution">
    <text evidence="13">The sequence shown here is derived from an EMBL/GenBank/DDBJ whole genome shotgun (WGS) entry which is preliminary data.</text>
</comment>
<keyword evidence="11" id="KW-1133">Transmembrane helix</keyword>
<comment type="similarity">
    <text evidence="2">Belongs to the YkuD family.</text>
</comment>
<proteinExistence type="inferred from homology"/>
<keyword evidence="6 9" id="KW-0133">Cell shape</keyword>
<evidence type="ECO:0000256" key="4">
    <source>
        <dbReference type="ARBA" id="ARBA00022679"/>
    </source>
</evidence>
<protein>
    <recommendedName>
        <fullName evidence="12">L,D-TPase catalytic domain-containing protein</fullName>
    </recommendedName>
</protein>
<keyword evidence="7 9" id="KW-0573">Peptidoglycan synthesis</keyword>
<evidence type="ECO:0000256" key="7">
    <source>
        <dbReference type="ARBA" id="ARBA00022984"/>
    </source>
</evidence>
<evidence type="ECO:0000256" key="1">
    <source>
        <dbReference type="ARBA" id="ARBA00004752"/>
    </source>
</evidence>
<evidence type="ECO:0000259" key="12">
    <source>
        <dbReference type="PROSITE" id="PS52029"/>
    </source>
</evidence>
<evidence type="ECO:0000256" key="5">
    <source>
        <dbReference type="ARBA" id="ARBA00022801"/>
    </source>
</evidence>
<keyword evidence="14" id="KW-1185">Reference proteome</keyword>
<dbReference type="AlphaFoldDB" id="A0A098M3B8"/>
<reference evidence="13 14" key="2">
    <citation type="submission" date="2014-10" db="EMBL/GenBank/DDBJ databases">
        <title>Comparative genomics of the Paenibacillus odorifer group.</title>
        <authorList>
            <person name="Tsai Y.-C."/>
            <person name="Martin N."/>
            <person name="Korlach J."/>
            <person name="Wiedmann M."/>
        </authorList>
    </citation>
    <scope>NUCLEOTIDE SEQUENCE [LARGE SCALE GENOMIC DNA]</scope>
    <source>
        <strain evidence="13 14">DSM 18334</strain>
    </source>
</reference>
<dbReference type="PROSITE" id="PS52029">
    <property type="entry name" value="LD_TPASE"/>
    <property type="match status" value="1"/>
</dbReference>
<keyword evidence="11" id="KW-0812">Transmembrane</keyword>
<dbReference type="SUPFAM" id="SSF141523">
    <property type="entry name" value="L,D-transpeptidase catalytic domain-like"/>
    <property type="match status" value="1"/>
</dbReference>
<evidence type="ECO:0000256" key="10">
    <source>
        <dbReference type="SAM" id="MobiDB-lite"/>
    </source>
</evidence>
<evidence type="ECO:0000313" key="14">
    <source>
        <dbReference type="Proteomes" id="UP000029734"/>
    </source>
</evidence>
<dbReference type="Pfam" id="PF03734">
    <property type="entry name" value="YkuD"/>
    <property type="match status" value="1"/>
</dbReference>
<dbReference type="Gene3D" id="2.40.440.10">
    <property type="entry name" value="L,D-transpeptidase catalytic domain-like"/>
    <property type="match status" value="1"/>
</dbReference>
<dbReference type="PANTHER" id="PTHR30582:SF24">
    <property type="entry name" value="L,D-TRANSPEPTIDASE ERFK_SRFK-RELATED"/>
    <property type="match status" value="1"/>
</dbReference>
<feature type="transmembrane region" description="Helical" evidence="11">
    <location>
        <begin position="85"/>
        <end position="101"/>
    </location>
</feature>
<dbReference type="Proteomes" id="UP000029734">
    <property type="component" value="Unassembled WGS sequence"/>
</dbReference>
<dbReference type="InterPro" id="IPR005490">
    <property type="entry name" value="LD_TPept_cat_dom"/>
</dbReference>
<dbReference type="CDD" id="cd16913">
    <property type="entry name" value="YkuD_like"/>
    <property type="match status" value="1"/>
</dbReference>
<evidence type="ECO:0000256" key="6">
    <source>
        <dbReference type="ARBA" id="ARBA00022960"/>
    </source>
</evidence>
<gene>
    <name evidence="13" type="ORF">PWYN_17320</name>
</gene>
<keyword evidence="3" id="KW-0328">Glycosyltransferase</keyword>
<dbReference type="eggNOG" id="COG0457">
    <property type="taxonomic scope" value="Bacteria"/>
</dbReference>
<evidence type="ECO:0000256" key="8">
    <source>
        <dbReference type="ARBA" id="ARBA00023316"/>
    </source>
</evidence>
<keyword evidence="11" id="KW-0472">Membrane</keyword>